<organism evidence="3 4">
    <name type="scientific">Pacificispira spongiicola</name>
    <dbReference type="NCBI Taxonomy" id="2729598"/>
    <lineage>
        <taxon>Bacteria</taxon>
        <taxon>Pseudomonadati</taxon>
        <taxon>Pseudomonadota</taxon>
        <taxon>Alphaproteobacteria</taxon>
        <taxon>Rhodospirillales</taxon>
        <taxon>Rhodospirillaceae</taxon>
        <taxon>Pacificispira</taxon>
    </lineage>
</organism>
<evidence type="ECO:0000313" key="4">
    <source>
        <dbReference type="Proteomes" id="UP000539372"/>
    </source>
</evidence>
<dbReference type="RefSeq" id="WP_169626242.1">
    <property type="nucleotide sequence ID" value="NZ_JABBNT010000004.1"/>
</dbReference>
<keyword evidence="4" id="KW-1185">Reference proteome</keyword>
<name>A0A7Y0E258_9PROT</name>
<dbReference type="Proteomes" id="UP000539372">
    <property type="component" value="Unassembled WGS sequence"/>
</dbReference>
<dbReference type="AlphaFoldDB" id="A0A7Y0E258"/>
<evidence type="ECO:0000313" key="3">
    <source>
        <dbReference type="EMBL" id="NMM45867.1"/>
    </source>
</evidence>
<proteinExistence type="predicted"/>
<feature type="region of interest" description="Disordered" evidence="1">
    <location>
        <begin position="1"/>
        <end position="25"/>
    </location>
</feature>
<evidence type="ECO:0000259" key="2">
    <source>
        <dbReference type="Pfam" id="PF25181"/>
    </source>
</evidence>
<protein>
    <recommendedName>
        <fullName evidence="2">Bbp19-like phage domain-containing protein</fullName>
    </recommendedName>
</protein>
<sequence>MSDLSTDGWAGLESQRGMPVGGAAASRVVSGAAQSRIDKAFARCFSGDDGDIALRHLRAVTLDRALGPGVSDASMRHLDGQRCLVLHIQSLIERGRNGPK</sequence>
<accession>A0A7Y0E258</accession>
<dbReference type="Pfam" id="PF25181">
    <property type="entry name" value="Phage_Bbp19"/>
    <property type="match status" value="1"/>
</dbReference>
<reference evidence="3 4" key="1">
    <citation type="submission" date="2020-04" db="EMBL/GenBank/DDBJ databases">
        <title>Rhodospirillaceae bacterium KN72 isolated from deep sea.</title>
        <authorList>
            <person name="Zhang D.-C."/>
        </authorList>
    </citation>
    <scope>NUCLEOTIDE SEQUENCE [LARGE SCALE GENOMIC DNA]</scope>
    <source>
        <strain evidence="3 4">KN72</strain>
    </source>
</reference>
<dbReference type="EMBL" id="JABBNT010000004">
    <property type="protein sequence ID" value="NMM45867.1"/>
    <property type="molecule type" value="Genomic_DNA"/>
</dbReference>
<dbReference type="InterPro" id="IPR057447">
    <property type="entry name" value="Bbp19-like_phage"/>
</dbReference>
<comment type="caution">
    <text evidence="3">The sequence shown here is derived from an EMBL/GenBank/DDBJ whole genome shotgun (WGS) entry which is preliminary data.</text>
</comment>
<feature type="domain" description="Bbp19-like phage" evidence="2">
    <location>
        <begin position="41"/>
        <end position="91"/>
    </location>
</feature>
<evidence type="ECO:0000256" key="1">
    <source>
        <dbReference type="SAM" id="MobiDB-lite"/>
    </source>
</evidence>
<gene>
    <name evidence="3" type="ORF">HH303_15325</name>
</gene>